<dbReference type="Proteomes" id="UP000828390">
    <property type="component" value="Unassembled WGS sequence"/>
</dbReference>
<gene>
    <name evidence="5" type="ORF">DPMN_059502</name>
</gene>
<dbReference type="InterPro" id="IPR011009">
    <property type="entry name" value="Kinase-like_dom_sf"/>
</dbReference>
<keyword evidence="6" id="KW-1185">Reference proteome</keyword>
<organism evidence="5 6">
    <name type="scientific">Dreissena polymorpha</name>
    <name type="common">Zebra mussel</name>
    <name type="synonym">Mytilus polymorpha</name>
    <dbReference type="NCBI Taxonomy" id="45954"/>
    <lineage>
        <taxon>Eukaryota</taxon>
        <taxon>Metazoa</taxon>
        <taxon>Spiralia</taxon>
        <taxon>Lophotrochozoa</taxon>
        <taxon>Mollusca</taxon>
        <taxon>Bivalvia</taxon>
        <taxon>Autobranchia</taxon>
        <taxon>Heteroconchia</taxon>
        <taxon>Euheterodonta</taxon>
        <taxon>Imparidentia</taxon>
        <taxon>Neoheterodontei</taxon>
        <taxon>Myida</taxon>
        <taxon>Dreissenoidea</taxon>
        <taxon>Dreissenidae</taxon>
        <taxon>Dreissena</taxon>
    </lineage>
</organism>
<proteinExistence type="predicted"/>
<evidence type="ECO:0000256" key="3">
    <source>
        <dbReference type="SAM" id="Phobius"/>
    </source>
</evidence>
<reference evidence="5" key="2">
    <citation type="submission" date="2020-11" db="EMBL/GenBank/DDBJ databases">
        <authorList>
            <person name="McCartney M.A."/>
            <person name="Auch B."/>
            <person name="Kono T."/>
            <person name="Mallez S."/>
            <person name="Becker A."/>
            <person name="Gohl D.M."/>
            <person name="Silverstein K.A.T."/>
            <person name="Koren S."/>
            <person name="Bechman K.B."/>
            <person name="Herman A."/>
            <person name="Abrahante J.E."/>
            <person name="Garbe J."/>
        </authorList>
    </citation>
    <scope>NUCLEOTIDE SEQUENCE</scope>
    <source>
        <strain evidence="5">Duluth1</strain>
        <tissue evidence="5">Whole animal</tissue>
    </source>
</reference>
<accession>A0A9D4C491</accession>
<dbReference type="InterPro" id="IPR050198">
    <property type="entry name" value="Non-receptor_tyrosine_kinases"/>
</dbReference>
<reference evidence="5" key="1">
    <citation type="journal article" date="2019" name="bioRxiv">
        <title>The Genome of the Zebra Mussel, Dreissena polymorpha: A Resource for Invasive Species Research.</title>
        <authorList>
            <person name="McCartney M.A."/>
            <person name="Auch B."/>
            <person name="Kono T."/>
            <person name="Mallez S."/>
            <person name="Zhang Y."/>
            <person name="Obille A."/>
            <person name="Becker A."/>
            <person name="Abrahante J.E."/>
            <person name="Garbe J."/>
            <person name="Badalamenti J.P."/>
            <person name="Herman A."/>
            <person name="Mangelson H."/>
            <person name="Liachko I."/>
            <person name="Sullivan S."/>
            <person name="Sone E.D."/>
            <person name="Koren S."/>
            <person name="Silverstein K.A.T."/>
            <person name="Beckman K.B."/>
            <person name="Gohl D.M."/>
        </authorList>
    </citation>
    <scope>NUCLEOTIDE SEQUENCE</scope>
    <source>
        <strain evidence="5">Duluth1</strain>
        <tissue evidence="5">Whole animal</tissue>
    </source>
</reference>
<dbReference type="AlphaFoldDB" id="A0A9D4C491"/>
<keyword evidence="2" id="KW-0067">ATP-binding</keyword>
<dbReference type="EMBL" id="JAIWYP010000013">
    <property type="protein sequence ID" value="KAH3716773.1"/>
    <property type="molecule type" value="Genomic_DNA"/>
</dbReference>
<dbReference type="SMART" id="SM00219">
    <property type="entry name" value="TyrKc"/>
    <property type="match status" value="1"/>
</dbReference>
<feature type="transmembrane region" description="Helical" evidence="3">
    <location>
        <begin position="21"/>
        <end position="40"/>
    </location>
</feature>
<evidence type="ECO:0000313" key="5">
    <source>
        <dbReference type="EMBL" id="KAH3716773.1"/>
    </source>
</evidence>
<evidence type="ECO:0000256" key="1">
    <source>
        <dbReference type="ARBA" id="ARBA00022741"/>
    </source>
</evidence>
<protein>
    <recommendedName>
        <fullName evidence="4">Protein kinase domain-containing protein</fullName>
    </recommendedName>
</protein>
<evidence type="ECO:0000256" key="2">
    <source>
        <dbReference type="ARBA" id="ARBA00022840"/>
    </source>
</evidence>
<dbReference type="SUPFAM" id="SSF56112">
    <property type="entry name" value="Protein kinase-like (PK-like)"/>
    <property type="match status" value="1"/>
</dbReference>
<dbReference type="PROSITE" id="PS50011">
    <property type="entry name" value="PROTEIN_KINASE_DOM"/>
    <property type="match status" value="1"/>
</dbReference>
<keyword evidence="1" id="KW-0547">Nucleotide-binding</keyword>
<keyword evidence="3" id="KW-0472">Membrane</keyword>
<comment type="caution">
    <text evidence="5">The sequence shown here is derived from an EMBL/GenBank/DDBJ whole genome shotgun (WGS) entry which is preliminary data.</text>
</comment>
<feature type="domain" description="Protein kinase" evidence="4">
    <location>
        <begin position="1"/>
        <end position="237"/>
    </location>
</feature>
<name>A0A9D4C491_DREPO</name>
<evidence type="ECO:0000259" key="4">
    <source>
        <dbReference type="PROSITE" id="PS50011"/>
    </source>
</evidence>
<dbReference type="GO" id="GO:0004713">
    <property type="term" value="F:protein tyrosine kinase activity"/>
    <property type="evidence" value="ECO:0007669"/>
    <property type="project" value="InterPro"/>
</dbReference>
<evidence type="ECO:0000313" key="6">
    <source>
        <dbReference type="Proteomes" id="UP000828390"/>
    </source>
</evidence>
<dbReference type="Gene3D" id="1.10.510.10">
    <property type="entry name" value="Transferase(Phosphotransferase) domain 1"/>
    <property type="match status" value="1"/>
</dbReference>
<keyword evidence="3" id="KW-0812">Transmembrane</keyword>
<dbReference type="InterPro" id="IPR020635">
    <property type="entry name" value="Tyr_kinase_cat_dom"/>
</dbReference>
<keyword evidence="3" id="KW-1133">Transmembrane helix</keyword>
<dbReference type="PANTHER" id="PTHR24418">
    <property type="entry name" value="TYROSINE-PROTEIN KINASE"/>
    <property type="match status" value="1"/>
</dbReference>
<dbReference type="InterPro" id="IPR000719">
    <property type="entry name" value="Prot_kinase_dom"/>
</dbReference>
<dbReference type="Pfam" id="PF07714">
    <property type="entry name" value="PK_Tyr_Ser-Thr"/>
    <property type="match status" value="1"/>
</dbReference>
<feature type="transmembrane region" description="Helical" evidence="3">
    <location>
        <begin position="46"/>
        <end position="68"/>
    </location>
</feature>
<dbReference type="InterPro" id="IPR001245">
    <property type="entry name" value="Ser-Thr/Tyr_kinase_cat_dom"/>
</dbReference>
<sequence length="249" mass="28823">MACKAEILSKIDRYVFQTRCIRHLENLFVGVFQALCHVMACAERSMIWRLVNGVLVVVSIEVVVVVLIRRGVIRPAYRAREIGRRVTRRITHRRLVAHNILLTFTKEVKIYGFGPQPQETGNGDAESEKKERIPIKWMAPECMTSTKDADEKSDVWLYGVVPGKCFLLVKAIKYKTMDKLNEKPFDKVKSRDLPDRLKKNVRLQKPERCENVYVNGVLPKERPTFTAVRKELDNMFVAFPGDDCYYNKC</sequence>
<dbReference type="GO" id="GO:0005524">
    <property type="term" value="F:ATP binding"/>
    <property type="evidence" value="ECO:0007669"/>
    <property type="project" value="UniProtKB-KW"/>
</dbReference>